<sequence>MQTIDIPIRELVSIPFHTRYAKFHIKTAAGTVYMRTSSDRHDEENDVVVMVDAEKFLALWRKHPNELFRSFAMGDPDVWRRDYKFAEAADGFLNNHTNPVPLIDVECVSRANGSWVGFNNGVTRTIYLLANGCKCFPVESRFSSGAQDLFDLAGASGTSIETIASLVSVRST</sequence>
<dbReference type="Proteomes" id="UP000622890">
    <property type="component" value="Unassembled WGS sequence"/>
</dbReference>
<evidence type="ECO:0000313" key="2">
    <source>
        <dbReference type="Proteomes" id="UP000622890"/>
    </source>
</evidence>
<dbReference type="RefSeq" id="WP_200596404.1">
    <property type="nucleotide sequence ID" value="NZ_JAEPBG010000015.1"/>
</dbReference>
<protein>
    <submittedName>
        <fullName evidence="1">Uncharacterized protein</fullName>
    </submittedName>
</protein>
<dbReference type="EMBL" id="JAEPBG010000015">
    <property type="protein sequence ID" value="MBK4737809.1"/>
    <property type="molecule type" value="Genomic_DNA"/>
</dbReference>
<proteinExistence type="predicted"/>
<evidence type="ECO:0000313" key="1">
    <source>
        <dbReference type="EMBL" id="MBK4737809.1"/>
    </source>
</evidence>
<comment type="caution">
    <text evidence="1">The sequence shown here is derived from an EMBL/GenBank/DDBJ whole genome shotgun (WGS) entry which is preliminary data.</text>
</comment>
<dbReference type="InterPro" id="IPR054044">
    <property type="entry name" value="PFIN"/>
</dbReference>
<gene>
    <name evidence="1" type="ORF">JJB74_24580</name>
</gene>
<organism evidence="1 2">
    <name type="scientific">Noviherbaspirillum pedocola</name>
    <dbReference type="NCBI Taxonomy" id="2801341"/>
    <lineage>
        <taxon>Bacteria</taxon>
        <taxon>Pseudomonadati</taxon>
        <taxon>Pseudomonadota</taxon>
        <taxon>Betaproteobacteria</taxon>
        <taxon>Burkholderiales</taxon>
        <taxon>Oxalobacteraceae</taxon>
        <taxon>Noviherbaspirillum</taxon>
    </lineage>
</organism>
<accession>A0A934SY44</accession>
<reference evidence="1" key="1">
    <citation type="submission" date="2021-01" db="EMBL/GenBank/DDBJ databases">
        <title>Genome sequence of strain Noviherbaspirillum sp. DKR-6.</title>
        <authorList>
            <person name="Chaudhary D.K."/>
        </authorList>
    </citation>
    <scope>NUCLEOTIDE SEQUENCE</scope>
    <source>
        <strain evidence="1">DKR-6</strain>
    </source>
</reference>
<dbReference type="Pfam" id="PF22162">
    <property type="entry name" value="PFIN"/>
    <property type="match status" value="1"/>
</dbReference>
<name>A0A934SY44_9BURK</name>
<keyword evidence="2" id="KW-1185">Reference proteome</keyword>
<dbReference type="AlphaFoldDB" id="A0A934SY44"/>